<evidence type="ECO:0000313" key="1">
    <source>
        <dbReference type="EMBL" id="CAK85809.1"/>
    </source>
</evidence>
<evidence type="ECO:0000313" key="2">
    <source>
        <dbReference type="Proteomes" id="UP000000600"/>
    </source>
</evidence>
<keyword evidence="2" id="KW-1185">Reference proteome</keyword>
<dbReference type="InParanoid" id="A0DRZ2"/>
<evidence type="ECO:0008006" key="3">
    <source>
        <dbReference type="Google" id="ProtNLM"/>
    </source>
</evidence>
<name>A0DRZ2_PARTE</name>
<organism evidence="1 2">
    <name type="scientific">Paramecium tetraurelia</name>
    <dbReference type="NCBI Taxonomy" id="5888"/>
    <lineage>
        <taxon>Eukaryota</taxon>
        <taxon>Sar</taxon>
        <taxon>Alveolata</taxon>
        <taxon>Ciliophora</taxon>
        <taxon>Intramacronucleata</taxon>
        <taxon>Oligohymenophorea</taxon>
        <taxon>Peniculida</taxon>
        <taxon>Parameciidae</taxon>
        <taxon>Paramecium</taxon>
    </lineage>
</organism>
<proteinExistence type="predicted"/>
<protein>
    <recommendedName>
        <fullName evidence="3">Transmembrane protein</fullName>
    </recommendedName>
</protein>
<reference evidence="1 2" key="1">
    <citation type="journal article" date="2006" name="Nature">
        <title>Global trends of whole-genome duplications revealed by the ciliate Paramecium tetraurelia.</title>
        <authorList>
            <consortium name="Genoscope"/>
            <person name="Aury J.-M."/>
            <person name="Jaillon O."/>
            <person name="Duret L."/>
            <person name="Noel B."/>
            <person name="Jubin C."/>
            <person name="Porcel B.M."/>
            <person name="Segurens B."/>
            <person name="Daubin V."/>
            <person name="Anthouard V."/>
            <person name="Aiach N."/>
            <person name="Arnaiz O."/>
            <person name="Billaut A."/>
            <person name="Beisson J."/>
            <person name="Blanc I."/>
            <person name="Bouhouche K."/>
            <person name="Camara F."/>
            <person name="Duharcourt S."/>
            <person name="Guigo R."/>
            <person name="Gogendeau D."/>
            <person name="Katinka M."/>
            <person name="Keller A.-M."/>
            <person name="Kissmehl R."/>
            <person name="Klotz C."/>
            <person name="Koll F."/>
            <person name="Le Moue A."/>
            <person name="Lepere C."/>
            <person name="Malinsky S."/>
            <person name="Nowacki M."/>
            <person name="Nowak J.K."/>
            <person name="Plattner H."/>
            <person name="Poulain J."/>
            <person name="Ruiz F."/>
            <person name="Serrano V."/>
            <person name="Zagulski M."/>
            <person name="Dessen P."/>
            <person name="Betermier M."/>
            <person name="Weissenbach J."/>
            <person name="Scarpelli C."/>
            <person name="Schachter V."/>
            <person name="Sperling L."/>
            <person name="Meyer E."/>
            <person name="Cohen J."/>
            <person name="Wincker P."/>
        </authorList>
    </citation>
    <scope>NUCLEOTIDE SEQUENCE [LARGE SCALE GENOMIC DNA]</scope>
    <source>
        <strain evidence="1 2">Stock d4-2</strain>
    </source>
</reference>
<accession>A0DRZ2</accession>
<dbReference type="EMBL" id="CT868552">
    <property type="protein sequence ID" value="CAK85809.1"/>
    <property type="molecule type" value="Genomic_DNA"/>
</dbReference>
<dbReference type="GeneID" id="5038991"/>
<sequence>MASYLQHQPQIILDSLILYFIKSCIRSRYSFLPICFIKYQIFLSCDINLQISHIQQLSQLAKRSYEYITSILIQIFDIVFIRSQIQSCLNSQLKTSLQHQKFNVPILLYVTISNQIVDNLSISILRIDQTMKPKVLKFILILFRLQQQHHNFYDMWNRGFQTGIKYQNLNSSAITF</sequence>
<dbReference type="Proteomes" id="UP000000600">
    <property type="component" value="Unassembled WGS sequence"/>
</dbReference>
<gene>
    <name evidence="1" type="ORF">GSPATT00019513001</name>
</gene>
<dbReference type="RefSeq" id="XP_001453206.1">
    <property type="nucleotide sequence ID" value="XM_001453169.1"/>
</dbReference>
<dbReference type="KEGG" id="ptm:GSPATT00019513001"/>
<dbReference type="HOGENOM" id="CLU_1528093_0_0_1"/>
<dbReference type="AlphaFoldDB" id="A0DRZ2"/>